<proteinExistence type="predicted"/>
<reference evidence="1" key="1">
    <citation type="journal article" date="2014" name="Int. J. Syst. Evol. Microbiol.">
        <title>Complete genome sequence of Corynebacterium casei LMG S-19264T (=DSM 44701T), isolated from a smear-ripened cheese.</title>
        <authorList>
            <consortium name="US DOE Joint Genome Institute (JGI-PGF)"/>
            <person name="Walter F."/>
            <person name="Albersmeier A."/>
            <person name="Kalinowski J."/>
            <person name="Ruckert C."/>
        </authorList>
    </citation>
    <scope>NUCLEOTIDE SEQUENCE</scope>
    <source>
        <strain evidence="1">KCTC 23077</strain>
    </source>
</reference>
<reference evidence="1" key="2">
    <citation type="submission" date="2020-09" db="EMBL/GenBank/DDBJ databases">
        <authorList>
            <person name="Sun Q."/>
            <person name="Kim S."/>
        </authorList>
    </citation>
    <scope>NUCLEOTIDE SEQUENCE</scope>
    <source>
        <strain evidence="1">KCTC 23077</strain>
    </source>
</reference>
<keyword evidence="2" id="KW-1185">Reference proteome</keyword>
<name>A0A918STW0_9GAMM</name>
<dbReference type="Proteomes" id="UP000646426">
    <property type="component" value="Unassembled WGS sequence"/>
</dbReference>
<gene>
    <name evidence="1" type="ORF">GCM10007067_03380</name>
</gene>
<evidence type="ECO:0000313" key="2">
    <source>
        <dbReference type="Proteomes" id="UP000646426"/>
    </source>
</evidence>
<organism evidence="1 2">
    <name type="scientific">Cognatilysobacter bugurensis</name>
    <dbReference type="NCBI Taxonomy" id="543356"/>
    <lineage>
        <taxon>Bacteria</taxon>
        <taxon>Pseudomonadati</taxon>
        <taxon>Pseudomonadota</taxon>
        <taxon>Gammaproteobacteria</taxon>
        <taxon>Lysobacterales</taxon>
        <taxon>Lysobacteraceae</taxon>
        <taxon>Cognatilysobacter</taxon>
    </lineage>
</organism>
<protein>
    <submittedName>
        <fullName evidence="1">Uncharacterized protein</fullName>
    </submittedName>
</protein>
<dbReference type="AlphaFoldDB" id="A0A918STW0"/>
<evidence type="ECO:0000313" key="1">
    <source>
        <dbReference type="EMBL" id="GHA70529.1"/>
    </source>
</evidence>
<accession>A0A918STW0</accession>
<sequence>MLSVKNGFDSDALDADAFEADGFDWDGLDWGWLIAASGLADFWANAGAPVEASATARASARGCFIVTTSRW</sequence>
<dbReference type="EMBL" id="BMYD01000001">
    <property type="protein sequence ID" value="GHA70529.1"/>
    <property type="molecule type" value="Genomic_DNA"/>
</dbReference>
<comment type="caution">
    <text evidence="1">The sequence shown here is derived from an EMBL/GenBank/DDBJ whole genome shotgun (WGS) entry which is preliminary data.</text>
</comment>